<dbReference type="EMBL" id="PUHQ01000064">
    <property type="protein sequence ID" value="KAG0658599.1"/>
    <property type="molecule type" value="Genomic_DNA"/>
</dbReference>
<dbReference type="InterPro" id="IPR013105">
    <property type="entry name" value="TPR_2"/>
</dbReference>
<dbReference type="Gene3D" id="3.40.30.10">
    <property type="entry name" value="Glutaredoxin"/>
    <property type="match status" value="1"/>
</dbReference>
<gene>
    <name evidence="6" type="ORF">C6P46_005719</name>
</gene>
<evidence type="ECO:0000256" key="3">
    <source>
        <dbReference type="PROSITE-ProRule" id="PRU00339"/>
    </source>
</evidence>
<dbReference type="AlphaFoldDB" id="A0A9P6W035"/>
<dbReference type="SUPFAM" id="SSF48452">
    <property type="entry name" value="TPR-like"/>
    <property type="match status" value="1"/>
</dbReference>
<dbReference type="PANTHER" id="PTHR22904">
    <property type="entry name" value="TPR REPEAT CONTAINING PROTEIN"/>
    <property type="match status" value="1"/>
</dbReference>
<dbReference type="Gene3D" id="1.25.40.10">
    <property type="entry name" value="Tetratricopeptide repeat domain"/>
    <property type="match status" value="1"/>
</dbReference>
<evidence type="ECO:0000256" key="4">
    <source>
        <dbReference type="SAM" id="MobiDB-lite"/>
    </source>
</evidence>
<evidence type="ECO:0000313" key="7">
    <source>
        <dbReference type="Proteomes" id="UP000777482"/>
    </source>
</evidence>
<dbReference type="CDD" id="cd02947">
    <property type="entry name" value="TRX_family"/>
    <property type="match status" value="1"/>
</dbReference>
<dbReference type="Pfam" id="PF00085">
    <property type="entry name" value="Thioredoxin"/>
    <property type="match status" value="1"/>
</dbReference>
<comment type="caution">
    <text evidence="6">The sequence shown here is derived from an EMBL/GenBank/DDBJ whole genome shotgun (WGS) entry which is preliminary data.</text>
</comment>
<dbReference type="SUPFAM" id="SSF52833">
    <property type="entry name" value="Thioredoxin-like"/>
    <property type="match status" value="1"/>
</dbReference>
<dbReference type="PROSITE" id="PS51352">
    <property type="entry name" value="THIOREDOXIN_2"/>
    <property type="match status" value="1"/>
</dbReference>
<organism evidence="6 7">
    <name type="scientific">Rhodotorula mucilaginosa</name>
    <name type="common">Yeast</name>
    <name type="synonym">Rhodotorula rubra</name>
    <dbReference type="NCBI Taxonomy" id="5537"/>
    <lineage>
        <taxon>Eukaryota</taxon>
        <taxon>Fungi</taxon>
        <taxon>Dikarya</taxon>
        <taxon>Basidiomycota</taxon>
        <taxon>Pucciniomycotina</taxon>
        <taxon>Microbotryomycetes</taxon>
        <taxon>Sporidiobolales</taxon>
        <taxon>Sporidiobolaceae</taxon>
        <taxon>Rhodotorula</taxon>
    </lineage>
</organism>
<dbReference type="GO" id="GO:0006950">
    <property type="term" value="P:response to stress"/>
    <property type="evidence" value="ECO:0007669"/>
    <property type="project" value="UniProtKB-ARBA"/>
</dbReference>
<dbReference type="Pfam" id="PF07719">
    <property type="entry name" value="TPR_2"/>
    <property type="match status" value="2"/>
</dbReference>
<evidence type="ECO:0000256" key="2">
    <source>
        <dbReference type="ARBA" id="ARBA00022803"/>
    </source>
</evidence>
<evidence type="ECO:0000313" key="6">
    <source>
        <dbReference type="EMBL" id="KAG0658599.1"/>
    </source>
</evidence>
<feature type="repeat" description="TPR" evidence="3">
    <location>
        <begin position="121"/>
        <end position="154"/>
    </location>
</feature>
<name>A0A9P6W035_RHOMI</name>
<dbReference type="InterPro" id="IPR013766">
    <property type="entry name" value="Thioredoxin_domain"/>
</dbReference>
<feature type="domain" description="Thioredoxin" evidence="5">
    <location>
        <begin position="1"/>
        <end position="129"/>
    </location>
</feature>
<dbReference type="Proteomes" id="UP000777482">
    <property type="component" value="Unassembled WGS sequence"/>
</dbReference>
<dbReference type="InterPro" id="IPR011990">
    <property type="entry name" value="TPR-like_helical_dom_sf"/>
</dbReference>
<sequence length="272" mass="29230">MTVIEANNVAEWNTALRAAKAQGKTVIVDAYATWCGPCKAIAPVLDKLAQAVDWVSFVRFDVDKCPNIAAKYKVQAMPTFFAIRNGEVVETLKGADPAGLNRLVYGHAGPNPPVPPLSPEAEALKEEGNALFKAGDFDAAREKYSAALEQAPDHFILLGNRAFSILRSPSPDYEAALADAEAAVRIAPNWAKGHVRRGEALEGLGRKDEAVKAYEEAIRHGSAQVKKGEVHFLFFATCFCSDRHTDTGGPGLQKRPRSSSGSSHDTTGRGSL</sequence>
<protein>
    <recommendedName>
        <fullName evidence="5">Thioredoxin domain-containing protein</fullName>
    </recommendedName>
</protein>
<keyword evidence="1" id="KW-0677">Repeat</keyword>
<feature type="region of interest" description="Disordered" evidence="4">
    <location>
        <begin position="246"/>
        <end position="272"/>
    </location>
</feature>
<evidence type="ECO:0000256" key="1">
    <source>
        <dbReference type="ARBA" id="ARBA00022737"/>
    </source>
</evidence>
<evidence type="ECO:0000259" key="5">
    <source>
        <dbReference type="PROSITE" id="PS51352"/>
    </source>
</evidence>
<dbReference type="InterPro" id="IPR036249">
    <property type="entry name" value="Thioredoxin-like_sf"/>
</dbReference>
<proteinExistence type="predicted"/>
<dbReference type="InterPro" id="IPR019734">
    <property type="entry name" value="TPR_rpt"/>
</dbReference>
<dbReference type="GO" id="GO:0051879">
    <property type="term" value="F:Hsp90 protein binding"/>
    <property type="evidence" value="ECO:0007669"/>
    <property type="project" value="TreeGrafter"/>
</dbReference>
<dbReference type="PROSITE" id="PS50005">
    <property type="entry name" value="TPR"/>
    <property type="match status" value="1"/>
</dbReference>
<dbReference type="PANTHER" id="PTHR22904:SF533">
    <property type="entry name" value="HSP70-HSP90 ORGANIZING PROTEIN 3"/>
    <property type="match status" value="1"/>
</dbReference>
<feature type="compositionally biased region" description="Polar residues" evidence="4">
    <location>
        <begin position="258"/>
        <end position="272"/>
    </location>
</feature>
<accession>A0A9P6W035</accession>
<keyword evidence="7" id="KW-1185">Reference proteome</keyword>
<reference evidence="6 7" key="1">
    <citation type="submission" date="2020-11" db="EMBL/GenBank/DDBJ databases">
        <title>Kefir isolates.</title>
        <authorList>
            <person name="Marcisauskas S."/>
            <person name="Kim Y."/>
            <person name="Blasche S."/>
        </authorList>
    </citation>
    <scope>NUCLEOTIDE SEQUENCE [LARGE SCALE GENOMIC DNA]</scope>
    <source>
        <strain evidence="6 7">KR</strain>
    </source>
</reference>
<keyword evidence="2 3" id="KW-0802">TPR repeat</keyword>
<dbReference type="OrthoDB" id="2121326at2759"/>
<dbReference type="PRINTS" id="PR00421">
    <property type="entry name" value="THIOREDOXIN"/>
</dbReference>
<dbReference type="SMART" id="SM00028">
    <property type="entry name" value="TPR"/>
    <property type="match status" value="2"/>
</dbReference>